<gene>
    <name evidence="2" type="ORF">MTR62_04785</name>
</gene>
<feature type="transmembrane region" description="Helical" evidence="1">
    <location>
        <begin position="52"/>
        <end position="73"/>
    </location>
</feature>
<dbReference type="Proteomes" id="UP001162881">
    <property type="component" value="Unassembled WGS sequence"/>
</dbReference>
<comment type="caution">
    <text evidence="2">The sequence shown here is derived from an EMBL/GenBank/DDBJ whole genome shotgun (WGS) entry which is preliminary data.</text>
</comment>
<evidence type="ECO:0000256" key="1">
    <source>
        <dbReference type="SAM" id="Phobius"/>
    </source>
</evidence>
<accession>A0ABT0BAB4</accession>
<organism evidence="2 3">
    <name type="scientific">Novosphingobium organovorum</name>
    <dbReference type="NCBI Taxonomy" id="2930092"/>
    <lineage>
        <taxon>Bacteria</taxon>
        <taxon>Pseudomonadati</taxon>
        <taxon>Pseudomonadota</taxon>
        <taxon>Alphaproteobacteria</taxon>
        <taxon>Sphingomonadales</taxon>
        <taxon>Sphingomonadaceae</taxon>
        <taxon>Novosphingobium</taxon>
    </lineage>
</organism>
<dbReference type="EMBL" id="JALHLF010000010">
    <property type="protein sequence ID" value="MCJ2182020.1"/>
    <property type="molecule type" value="Genomic_DNA"/>
</dbReference>
<keyword evidence="1" id="KW-0472">Membrane</keyword>
<proteinExistence type="predicted"/>
<feature type="transmembrane region" description="Helical" evidence="1">
    <location>
        <begin position="80"/>
        <end position="97"/>
    </location>
</feature>
<evidence type="ECO:0000313" key="3">
    <source>
        <dbReference type="Proteomes" id="UP001162881"/>
    </source>
</evidence>
<keyword evidence="3" id="KW-1185">Reference proteome</keyword>
<name>A0ABT0BAB4_9SPHN</name>
<sequence>MPLAELARPSDTSVRDAVGTRRLVLGLALPVLALGAARWAATSELALRHPRIAAALFTWIAADALMLGLLLHAPERTPRLTAIIASLASSAALVLLAPTPAVHTGLVQLAWLERTLIAVIALEVALLCAQGAKVWRQTQGSPPDRIRSVAQALLPTPLYRLARAELSLLQIALFRWNARPDVPAGTQPFTNHRHLGPMLLALLVLQVIEAAATDLVVRIWFPTLAQALVFLGEYGVLFTVGLVKSLRLRPVLLCEDGVRIRLGLLRECFVRYEDILEPAQTLDPHEVRAPTTRRMAILVWPNVMLRLRPGHAGRAPRGRSDIQAIALHLDEPEAFIAALRARIDPSV</sequence>
<keyword evidence="1" id="KW-1133">Transmembrane helix</keyword>
<protein>
    <submittedName>
        <fullName evidence="2">Uncharacterized protein</fullName>
    </submittedName>
</protein>
<keyword evidence="1" id="KW-0812">Transmembrane</keyword>
<evidence type="ECO:0000313" key="2">
    <source>
        <dbReference type="EMBL" id="MCJ2182020.1"/>
    </source>
</evidence>
<reference evidence="2" key="1">
    <citation type="submission" date="2022-03" db="EMBL/GenBank/DDBJ databases">
        <title>Identification of a novel bacterium isolated from mangrove sediments.</title>
        <authorList>
            <person name="Pan X."/>
        </authorList>
    </citation>
    <scope>NUCLEOTIDE SEQUENCE</scope>
    <source>
        <strain evidence="2">B1949</strain>
    </source>
</reference>
<feature type="transmembrane region" description="Helical" evidence="1">
    <location>
        <begin position="23"/>
        <end position="40"/>
    </location>
</feature>
<dbReference type="RefSeq" id="WP_244017511.1">
    <property type="nucleotide sequence ID" value="NZ_JALHLF010000010.1"/>
</dbReference>